<dbReference type="Pfam" id="PF04235">
    <property type="entry name" value="DUF418"/>
    <property type="match status" value="1"/>
</dbReference>
<keyword evidence="1" id="KW-1133">Transmembrane helix</keyword>
<sequence>MGNIITAGPAQPKPARAVQIDAARGVAVFGILLVNVWSFVWGFGALRYGVMPDPSWADRAAVFLVAFLAEQKFYPIFAFLFGAGFALQTAALRKRLPDWRSVRDSYRGRLTWLLGVGLLHGMLIWAGDILTVYGLTGFLILNMAGARLSRVRFGAWSWLAAWLLLVAVNVMVAWPGADDGALEQDAISYVDDALAAHAVYLSAASDEVIAQRVGDYASITLGSVFLAPHLLALFLLGMLSVRLGWLTRPHRHLDLWRRVRTVGLCIGLPFNLVWAAMALAQAINPVHPQPWNDLVFALLPVGGSVLAAAYLASVMLARGGARRLLFDWLAPVGRMSLTNYLGQSLLGLLLLQGAGLGLGALAERRPALLLALAAAIMVLQVLLSRWWLARHAQGPIEAIYGRRSAVRLDSLRR</sequence>
<dbReference type="PANTHER" id="PTHR30590:SF2">
    <property type="entry name" value="INNER MEMBRANE PROTEIN"/>
    <property type="match status" value="1"/>
</dbReference>
<reference evidence="3 4" key="1">
    <citation type="submission" date="2017-05" db="EMBL/GenBank/DDBJ databases">
        <authorList>
            <person name="Varghese N."/>
            <person name="Submissions S."/>
        </authorList>
    </citation>
    <scope>NUCLEOTIDE SEQUENCE [LARGE SCALE GENOMIC DNA]</scope>
    <source>
        <strain evidence="3 4">DSM 26001</strain>
    </source>
</reference>
<proteinExistence type="predicted"/>
<feature type="transmembrane region" description="Helical" evidence="1">
    <location>
        <begin position="367"/>
        <end position="388"/>
    </location>
</feature>
<feature type="transmembrane region" description="Helical" evidence="1">
    <location>
        <begin position="337"/>
        <end position="361"/>
    </location>
</feature>
<gene>
    <name evidence="3" type="ORF">SAMN06295970_108159</name>
</gene>
<protein>
    <recommendedName>
        <fullName evidence="2">DUF418 domain-containing protein</fullName>
    </recommendedName>
</protein>
<comment type="caution">
    <text evidence="3">The sequence shown here is derived from an EMBL/GenBank/DDBJ whole genome shotgun (WGS) entry which is preliminary data.</text>
</comment>
<organism evidence="3 4">
    <name type="scientific">Noviherbaspirillum suwonense</name>
    <dbReference type="NCBI Taxonomy" id="1224511"/>
    <lineage>
        <taxon>Bacteria</taxon>
        <taxon>Pseudomonadati</taxon>
        <taxon>Pseudomonadota</taxon>
        <taxon>Betaproteobacteria</taxon>
        <taxon>Burkholderiales</taxon>
        <taxon>Oxalobacteraceae</taxon>
        <taxon>Noviherbaspirillum</taxon>
    </lineage>
</organism>
<evidence type="ECO:0000313" key="3">
    <source>
        <dbReference type="EMBL" id="SMP62582.1"/>
    </source>
</evidence>
<dbReference type="InterPro" id="IPR007349">
    <property type="entry name" value="DUF418"/>
</dbReference>
<dbReference type="RefSeq" id="WP_283442667.1">
    <property type="nucleotide sequence ID" value="NZ_FXUL01000008.1"/>
</dbReference>
<dbReference type="PANTHER" id="PTHR30590">
    <property type="entry name" value="INNER MEMBRANE PROTEIN"/>
    <property type="match status" value="1"/>
</dbReference>
<keyword evidence="1" id="KW-0812">Transmembrane</keyword>
<evidence type="ECO:0000313" key="4">
    <source>
        <dbReference type="Proteomes" id="UP001158049"/>
    </source>
</evidence>
<keyword evidence="1" id="KW-0472">Membrane</keyword>
<feature type="transmembrane region" description="Helical" evidence="1">
    <location>
        <begin position="262"/>
        <end position="283"/>
    </location>
</feature>
<keyword evidence="4" id="KW-1185">Reference proteome</keyword>
<dbReference type="EMBL" id="FXUL01000008">
    <property type="protein sequence ID" value="SMP62582.1"/>
    <property type="molecule type" value="Genomic_DNA"/>
</dbReference>
<dbReference type="InterPro" id="IPR052529">
    <property type="entry name" value="Bact_Transport_Assoc"/>
</dbReference>
<feature type="transmembrane region" description="Helical" evidence="1">
    <location>
        <begin position="112"/>
        <end position="135"/>
    </location>
</feature>
<accession>A0ABY1Q991</accession>
<name>A0ABY1Q991_9BURK</name>
<feature type="transmembrane region" description="Helical" evidence="1">
    <location>
        <begin position="295"/>
        <end position="316"/>
    </location>
</feature>
<feature type="transmembrane region" description="Helical" evidence="1">
    <location>
        <begin position="216"/>
        <end position="241"/>
    </location>
</feature>
<evidence type="ECO:0000256" key="1">
    <source>
        <dbReference type="SAM" id="Phobius"/>
    </source>
</evidence>
<feature type="transmembrane region" description="Helical" evidence="1">
    <location>
        <begin position="26"/>
        <end position="46"/>
    </location>
</feature>
<feature type="transmembrane region" description="Helical" evidence="1">
    <location>
        <begin position="73"/>
        <end position="92"/>
    </location>
</feature>
<feature type="domain" description="DUF418" evidence="2">
    <location>
        <begin position="241"/>
        <end position="399"/>
    </location>
</feature>
<evidence type="ECO:0000259" key="2">
    <source>
        <dbReference type="Pfam" id="PF04235"/>
    </source>
</evidence>
<feature type="transmembrane region" description="Helical" evidence="1">
    <location>
        <begin position="155"/>
        <end position="174"/>
    </location>
</feature>
<dbReference type="Proteomes" id="UP001158049">
    <property type="component" value="Unassembled WGS sequence"/>
</dbReference>